<name>A0A2N9IBB2_FAGSY</name>
<organism evidence="1">
    <name type="scientific">Fagus sylvatica</name>
    <name type="common">Beechnut</name>
    <dbReference type="NCBI Taxonomy" id="28930"/>
    <lineage>
        <taxon>Eukaryota</taxon>
        <taxon>Viridiplantae</taxon>
        <taxon>Streptophyta</taxon>
        <taxon>Embryophyta</taxon>
        <taxon>Tracheophyta</taxon>
        <taxon>Spermatophyta</taxon>
        <taxon>Magnoliopsida</taxon>
        <taxon>eudicotyledons</taxon>
        <taxon>Gunneridae</taxon>
        <taxon>Pentapetalae</taxon>
        <taxon>rosids</taxon>
        <taxon>fabids</taxon>
        <taxon>Fagales</taxon>
        <taxon>Fagaceae</taxon>
        <taxon>Fagus</taxon>
    </lineage>
</organism>
<dbReference type="AlphaFoldDB" id="A0A2N9IBB2"/>
<gene>
    <name evidence="1" type="ORF">FSB_LOCUS51079</name>
</gene>
<evidence type="ECO:0000313" key="1">
    <source>
        <dbReference type="EMBL" id="SPD23197.1"/>
    </source>
</evidence>
<proteinExistence type="predicted"/>
<dbReference type="EMBL" id="OIVN01005591">
    <property type="protein sequence ID" value="SPD23197.1"/>
    <property type="molecule type" value="Genomic_DNA"/>
</dbReference>
<protein>
    <submittedName>
        <fullName evidence="1">Uncharacterized protein</fullName>
    </submittedName>
</protein>
<reference evidence="1" key="1">
    <citation type="submission" date="2018-02" db="EMBL/GenBank/DDBJ databases">
        <authorList>
            <person name="Cohen D.B."/>
            <person name="Kent A.D."/>
        </authorList>
    </citation>
    <scope>NUCLEOTIDE SEQUENCE</scope>
</reference>
<sequence>MEKRVYKKFREIVPGEAANPAVQQGFNVVARMELEYLMDHFRYCSVLLESVGLDPETGASRNIGLLETVDLGFGVSRSQSRVKVEKGWVGYGIAHFQQLTSECG</sequence>
<accession>A0A2N9IBB2</accession>